<sequence length="91" mass="10064">MDDKEAIECIFVGYAEHSKAFRFFVIEPNDSVAINSIIESRDAIFDENILSSVPRPSLRIPNGTEDIGGSVVPEEVTEEVVQQPELIKSKG</sequence>
<keyword evidence="3" id="KW-1185">Reference proteome</keyword>
<reference evidence="2" key="2">
    <citation type="submission" date="2022-01" db="EMBL/GenBank/DDBJ databases">
        <authorList>
            <person name="Yamashiro T."/>
            <person name="Shiraishi A."/>
            <person name="Satake H."/>
            <person name="Nakayama K."/>
        </authorList>
    </citation>
    <scope>NUCLEOTIDE SEQUENCE</scope>
</reference>
<evidence type="ECO:0000259" key="1">
    <source>
        <dbReference type="Pfam" id="PF25597"/>
    </source>
</evidence>
<organism evidence="2 3">
    <name type="scientific">Tanacetum coccineum</name>
    <dbReference type="NCBI Taxonomy" id="301880"/>
    <lineage>
        <taxon>Eukaryota</taxon>
        <taxon>Viridiplantae</taxon>
        <taxon>Streptophyta</taxon>
        <taxon>Embryophyta</taxon>
        <taxon>Tracheophyta</taxon>
        <taxon>Spermatophyta</taxon>
        <taxon>Magnoliopsida</taxon>
        <taxon>eudicotyledons</taxon>
        <taxon>Gunneridae</taxon>
        <taxon>Pentapetalae</taxon>
        <taxon>asterids</taxon>
        <taxon>campanulids</taxon>
        <taxon>Asterales</taxon>
        <taxon>Asteraceae</taxon>
        <taxon>Asteroideae</taxon>
        <taxon>Anthemideae</taxon>
        <taxon>Anthemidinae</taxon>
        <taxon>Tanacetum</taxon>
    </lineage>
</organism>
<name>A0ABQ5FT54_9ASTR</name>
<accession>A0ABQ5FT54</accession>
<protein>
    <recommendedName>
        <fullName evidence="1">Retroviral polymerase SH3-like domain-containing protein</fullName>
    </recommendedName>
</protein>
<dbReference type="Proteomes" id="UP001151760">
    <property type="component" value="Unassembled WGS sequence"/>
</dbReference>
<reference evidence="2" key="1">
    <citation type="journal article" date="2022" name="Int. J. Mol. Sci.">
        <title>Draft Genome of Tanacetum Coccineum: Genomic Comparison of Closely Related Tanacetum-Family Plants.</title>
        <authorList>
            <person name="Yamashiro T."/>
            <person name="Shiraishi A."/>
            <person name="Nakayama K."/>
            <person name="Satake H."/>
        </authorList>
    </citation>
    <scope>NUCLEOTIDE SEQUENCE</scope>
</reference>
<dbReference type="InterPro" id="IPR057670">
    <property type="entry name" value="SH3_retrovirus"/>
</dbReference>
<dbReference type="EMBL" id="BQNB010017723">
    <property type="protein sequence ID" value="GJT66531.1"/>
    <property type="molecule type" value="Genomic_DNA"/>
</dbReference>
<proteinExistence type="predicted"/>
<feature type="domain" description="Retroviral polymerase SH3-like" evidence="1">
    <location>
        <begin position="3"/>
        <end position="49"/>
    </location>
</feature>
<gene>
    <name evidence="2" type="ORF">Tco_1018011</name>
</gene>
<comment type="caution">
    <text evidence="2">The sequence shown here is derived from an EMBL/GenBank/DDBJ whole genome shotgun (WGS) entry which is preliminary data.</text>
</comment>
<evidence type="ECO:0000313" key="2">
    <source>
        <dbReference type="EMBL" id="GJT66531.1"/>
    </source>
</evidence>
<evidence type="ECO:0000313" key="3">
    <source>
        <dbReference type="Proteomes" id="UP001151760"/>
    </source>
</evidence>
<dbReference type="Pfam" id="PF25597">
    <property type="entry name" value="SH3_retrovirus"/>
    <property type="match status" value="1"/>
</dbReference>